<gene>
    <name evidence="1" type="ORF">M0R45_019756</name>
</gene>
<reference evidence="1 2" key="1">
    <citation type="journal article" date="2023" name="G3 (Bethesda)">
        <title>A chromosome-length genome assembly and annotation of blackberry (Rubus argutus, cv. 'Hillquist').</title>
        <authorList>
            <person name="Bruna T."/>
            <person name="Aryal R."/>
            <person name="Dudchenko O."/>
            <person name="Sargent D.J."/>
            <person name="Mead D."/>
            <person name="Buti M."/>
            <person name="Cavallini A."/>
            <person name="Hytonen T."/>
            <person name="Andres J."/>
            <person name="Pham M."/>
            <person name="Weisz D."/>
            <person name="Mascagni F."/>
            <person name="Usai G."/>
            <person name="Natali L."/>
            <person name="Bassil N."/>
            <person name="Fernandez G.E."/>
            <person name="Lomsadze A."/>
            <person name="Armour M."/>
            <person name="Olukolu B."/>
            <person name="Poorten T."/>
            <person name="Britton C."/>
            <person name="Davik J."/>
            <person name="Ashrafi H."/>
            <person name="Aiden E.L."/>
            <person name="Borodovsky M."/>
            <person name="Worthington M."/>
        </authorList>
    </citation>
    <scope>NUCLEOTIDE SEQUENCE [LARGE SCALE GENOMIC DNA]</scope>
    <source>
        <strain evidence="1">PI 553951</strain>
    </source>
</reference>
<dbReference type="AlphaFoldDB" id="A0AAW1X6A9"/>
<organism evidence="1 2">
    <name type="scientific">Rubus argutus</name>
    <name type="common">Southern blackberry</name>
    <dbReference type="NCBI Taxonomy" id="59490"/>
    <lineage>
        <taxon>Eukaryota</taxon>
        <taxon>Viridiplantae</taxon>
        <taxon>Streptophyta</taxon>
        <taxon>Embryophyta</taxon>
        <taxon>Tracheophyta</taxon>
        <taxon>Spermatophyta</taxon>
        <taxon>Magnoliopsida</taxon>
        <taxon>eudicotyledons</taxon>
        <taxon>Gunneridae</taxon>
        <taxon>Pentapetalae</taxon>
        <taxon>rosids</taxon>
        <taxon>fabids</taxon>
        <taxon>Rosales</taxon>
        <taxon>Rosaceae</taxon>
        <taxon>Rosoideae</taxon>
        <taxon>Rosoideae incertae sedis</taxon>
        <taxon>Rubus</taxon>
    </lineage>
</organism>
<sequence>MGFAGSGGGFGVGRIMIWVRWIWDSCREFVDCGSVMMEEQQRIAEQGSCEAGLNWVLIDGLELSTAMVSLVQRRGLPRLGIALMAQ</sequence>
<proteinExistence type="predicted"/>
<dbReference type="Proteomes" id="UP001457282">
    <property type="component" value="Unassembled WGS sequence"/>
</dbReference>
<evidence type="ECO:0000313" key="1">
    <source>
        <dbReference type="EMBL" id="KAK9932521.1"/>
    </source>
</evidence>
<dbReference type="EMBL" id="JBEDUW010000004">
    <property type="protein sequence ID" value="KAK9932521.1"/>
    <property type="molecule type" value="Genomic_DNA"/>
</dbReference>
<comment type="caution">
    <text evidence="1">The sequence shown here is derived from an EMBL/GenBank/DDBJ whole genome shotgun (WGS) entry which is preliminary data.</text>
</comment>
<evidence type="ECO:0000313" key="2">
    <source>
        <dbReference type="Proteomes" id="UP001457282"/>
    </source>
</evidence>
<name>A0AAW1X6A9_RUBAR</name>
<accession>A0AAW1X6A9</accession>
<protein>
    <submittedName>
        <fullName evidence="1">Uncharacterized protein</fullName>
    </submittedName>
</protein>
<keyword evidence="2" id="KW-1185">Reference proteome</keyword>